<reference evidence="1" key="1">
    <citation type="submission" date="2022-07" db="EMBL/GenBank/DDBJ databases">
        <title>Genome Sequence of Lecanicillium saksenae.</title>
        <authorList>
            <person name="Buettner E."/>
        </authorList>
    </citation>
    <scope>NUCLEOTIDE SEQUENCE</scope>
    <source>
        <strain evidence="1">VT-O1</strain>
    </source>
</reference>
<protein>
    <submittedName>
        <fullName evidence="1">Uncharacterized protein</fullName>
    </submittedName>
</protein>
<comment type="caution">
    <text evidence="1">The sequence shown here is derived from an EMBL/GenBank/DDBJ whole genome shotgun (WGS) entry which is preliminary data.</text>
</comment>
<evidence type="ECO:0000313" key="1">
    <source>
        <dbReference type="EMBL" id="KAJ3486581.1"/>
    </source>
</evidence>
<dbReference type="EMBL" id="JANAKD010000891">
    <property type="protein sequence ID" value="KAJ3486581.1"/>
    <property type="molecule type" value="Genomic_DNA"/>
</dbReference>
<gene>
    <name evidence="1" type="ORF">NLG97_g6581</name>
</gene>
<evidence type="ECO:0000313" key="2">
    <source>
        <dbReference type="Proteomes" id="UP001148737"/>
    </source>
</evidence>
<keyword evidence="2" id="KW-1185">Reference proteome</keyword>
<name>A0ACC1QPS9_9HYPO</name>
<accession>A0ACC1QPS9</accession>
<proteinExistence type="predicted"/>
<sequence>MAFFLVCGQQTFRSEVKGYEGIVTQCHHCGNMGARVQKERPFFTICYIPVIPFTISGYQDVVCGICNFHQPLEKRPDVMAMANGGQGAPGKHGQQPQQGQHQQGQNQQGYQGYNQQGQHQQGQYNQGQYQQGSPPPQTQYGPPPQGYYSPPPQGGQGPPPPQNWQGQQQHQ</sequence>
<dbReference type="Proteomes" id="UP001148737">
    <property type="component" value="Unassembled WGS sequence"/>
</dbReference>
<organism evidence="1 2">
    <name type="scientific">Lecanicillium saksenae</name>
    <dbReference type="NCBI Taxonomy" id="468837"/>
    <lineage>
        <taxon>Eukaryota</taxon>
        <taxon>Fungi</taxon>
        <taxon>Dikarya</taxon>
        <taxon>Ascomycota</taxon>
        <taxon>Pezizomycotina</taxon>
        <taxon>Sordariomycetes</taxon>
        <taxon>Hypocreomycetidae</taxon>
        <taxon>Hypocreales</taxon>
        <taxon>Cordycipitaceae</taxon>
        <taxon>Lecanicillium</taxon>
    </lineage>
</organism>